<proteinExistence type="predicted"/>
<dbReference type="InterPro" id="IPR004435">
    <property type="entry name" value="MobB_dom"/>
</dbReference>
<dbReference type="EMBL" id="JACVEW010000003">
    <property type="protein sequence ID" value="MBP0047716.1"/>
    <property type="molecule type" value="Genomic_DNA"/>
</dbReference>
<feature type="domain" description="Molybdopterin-guanine dinucleotide biosynthesis protein B (MobB)" evidence="1">
    <location>
        <begin position="160"/>
        <end position="253"/>
    </location>
</feature>
<dbReference type="Proteomes" id="UP000810171">
    <property type="component" value="Unassembled WGS sequence"/>
</dbReference>
<dbReference type="RefSeq" id="WP_209286323.1">
    <property type="nucleotide sequence ID" value="NZ_JACVEW010000003.1"/>
</dbReference>
<gene>
    <name evidence="2" type="ORF">H9C73_03130</name>
</gene>
<keyword evidence="3" id="KW-1185">Reference proteome</keyword>
<evidence type="ECO:0000313" key="2">
    <source>
        <dbReference type="EMBL" id="MBP0047716.1"/>
    </source>
</evidence>
<reference evidence="2 3" key="1">
    <citation type="submission" date="2020-09" db="EMBL/GenBank/DDBJ databases">
        <authorList>
            <person name="Tanuku N.R.S."/>
        </authorList>
    </citation>
    <scope>NUCLEOTIDE SEQUENCE [LARGE SCALE GENOMIC DNA]</scope>
    <source>
        <strain evidence="2 3">AK62</strain>
    </source>
</reference>
<protein>
    <submittedName>
        <fullName evidence="2">Molybdopterin-guanine dinucleotide biosynthesis protein MobB</fullName>
    </submittedName>
</protein>
<name>A0ABS3Z7Y3_9GAMM</name>
<dbReference type="Gene3D" id="3.40.50.300">
    <property type="entry name" value="P-loop containing nucleotide triphosphate hydrolases"/>
    <property type="match status" value="1"/>
</dbReference>
<comment type="caution">
    <text evidence="2">The sequence shown here is derived from an EMBL/GenBank/DDBJ whole genome shotgun (WGS) entry which is preliminary data.</text>
</comment>
<dbReference type="Pfam" id="PF03205">
    <property type="entry name" value="MobB"/>
    <property type="match status" value="1"/>
</dbReference>
<evidence type="ECO:0000313" key="3">
    <source>
        <dbReference type="Proteomes" id="UP000810171"/>
    </source>
</evidence>
<organism evidence="2 3">
    <name type="scientific">Marinobacterium alkalitolerans</name>
    <dbReference type="NCBI Taxonomy" id="1542925"/>
    <lineage>
        <taxon>Bacteria</taxon>
        <taxon>Pseudomonadati</taxon>
        <taxon>Pseudomonadota</taxon>
        <taxon>Gammaproteobacteria</taxon>
        <taxon>Oceanospirillales</taxon>
        <taxon>Oceanospirillaceae</taxon>
        <taxon>Marinobacterium</taxon>
    </lineage>
</organism>
<dbReference type="SUPFAM" id="SSF52540">
    <property type="entry name" value="P-loop containing nucleoside triphosphate hydrolases"/>
    <property type="match status" value="1"/>
</dbReference>
<dbReference type="InterPro" id="IPR027417">
    <property type="entry name" value="P-loop_NTPase"/>
</dbReference>
<sequence length="349" mass="37723">MNPVHNRLESAKRSFVTRHADLSLCDSISPAEMAAGDLLLAKVRRIRQHTRIELTSGRRAHLYPDDELILCAGRRYATDQFTAELPQAQSAHLVAAGGIAGQMTQRHAQVKPATEIDIIGILKDAQGRSLNLSRFTTLPLPAEQIFGSGPRTLLVTGTGMNSGKTTLAANLIYALNRTGARVAACKLTGTGSGPDLWRFLDAGADRVMDFTDAGLASTWQHPINELITIAQRAKTAAQLNRNDYLIVELADGFFQQETAALLRHTRFRQLIDNCFIAADCTAGALGLIQQLSSLQIPIHGISGTLTRAPLLMEELAQASGLPVLTSEQVQSPALLNQYLGSLGTRERAV</sequence>
<evidence type="ECO:0000259" key="1">
    <source>
        <dbReference type="Pfam" id="PF03205"/>
    </source>
</evidence>
<accession>A0ABS3Z7Y3</accession>